<proteinExistence type="predicted"/>
<dbReference type="InterPro" id="IPR051044">
    <property type="entry name" value="MAG_DAG_Lipase"/>
</dbReference>
<keyword evidence="1" id="KW-0732">Signal</keyword>
<dbReference type="InterPro" id="IPR029058">
    <property type="entry name" value="AB_hydrolase_fold"/>
</dbReference>
<gene>
    <name evidence="3" type="ORF">MT2528_3159</name>
</gene>
<organism evidence="3 4">
    <name type="scientific">Moritella viscosa</name>
    <dbReference type="NCBI Taxonomy" id="80854"/>
    <lineage>
        <taxon>Bacteria</taxon>
        <taxon>Pseudomonadati</taxon>
        <taxon>Pseudomonadota</taxon>
        <taxon>Gammaproteobacteria</taxon>
        <taxon>Alteromonadales</taxon>
        <taxon>Moritellaceae</taxon>
        <taxon>Moritella</taxon>
    </lineage>
</organism>
<feature type="signal peptide" evidence="1">
    <location>
        <begin position="1"/>
        <end position="22"/>
    </location>
</feature>
<comment type="caution">
    <text evidence="3">The sequence shown here is derived from an EMBL/GenBank/DDBJ whole genome shotgun (WGS) entry which is preliminary data.</text>
</comment>
<dbReference type="EMBL" id="FPLJ01000069">
    <property type="protein sequence ID" value="SGY96226.1"/>
    <property type="molecule type" value="Genomic_DNA"/>
</dbReference>
<dbReference type="Proteomes" id="UP000182660">
    <property type="component" value="Unassembled WGS sequence"/>
</dbReference>
<evidence type="ECO:0000259" key="2">
    <source>
        <dbReference type="Pfam" id="PF12146"/>
    </source>
</evidence>
<feature type="chain" id="PRO_5045109492" evidence="1">
    <location>
        <begin position="23"/>
        <end position="318"/>
    </location>
</feature>
<dbReference type="Pfam" id="PF12146">
    <property type="entry name" value="Hydrolase_4"/>
    <property type="match status" value="1"/>
</dbReference>
<dbReference type="SUPFAM" id="SSF53474">
    <property type="entry name" value="alpha/beta-Hydrolases"/>
    <property type="match status" value="1"/>
</dbReference>
<dbReference type="InterPro" id="IPR022742">
    <property type="entry name" value="Hydrolase_4"/>
</dbReference>
<dbReference type="Gene3D" id="3.40.50.1820">
    <property type="entry name" value="alpha/beta hydrolase"/>
    <property type="match status" value="1"/>
</dbReference>
<protein>
    <submittedName>
        <fullName evidence="3">Hypothetical Lysophospholipase</fullName>
    </submittedName>
</protein>
<reference evidence="3 4" key="1">
    <citation type="submission" date="2016-11" db="EMBL/GenBank/DDBJ databases">
        <authorList>
            <person name="Klemetsen T."/>
        </authorList>
    </citation>
    <scope>NUCLEOTIDE SEQUENCE [LARGE SCALE GENOMIC DNA]</scope>
    <source>
        <strain evidence="3">MT 2528</strain>
    </source>
</reference>
<dbReference type="PANTHER" id="PTHR11614">
    <property type="entry name" value="PHOSPHOLIPASE-RELATED"/>
    <property type="match status" value="1"/>
</dbReference>
<keyword evidence="4" id="KW-1185">Reference proteome</keyword>
<accession>A0ABY1HFS3</accession>
<feature type="domain" description="Serine aminopeptidase S33" evidence="2">
    <location>
        <begin position="62"/>
        <end position="293"/>
    </location>
</feature>
<evidence type="ECO:0000313" key="4">
    <source>
        <dbReference type="Proteomes" id="UP000182660"/>
    </source>
</evidence>
<evidence type="ECO:0000313" key="3">
    <source>
        <dbReference type="EMBL" id="SGY96226.1"/>
    </source>
</evidence>
<sequence length="318" mass="35383">MNVLLKVCLLAIAIVWPTSSVASDFFSLSALKAADKKPLASLHYIKSTDNIFLAYRPYFPTNANAVLIFFHGGGAHSGLSYNYLGIGLRDNFNIAVYMPDIRGHGSSEGARGDAPNKEQVWADINTIIQQARRRYPQQLIYVGGHSSGAGLALNYSNWSQREDIDGYVFLAPYFGYKSETNHDDANNRVEFSDVNTLKFILNSVSFGLLAGHDKAVMFNFPEQVLKNNPEIVTFNTVNMSNALTPSEPDTQIANLTRFGLWIGERDEAFDAQKVTKFANENSTQVDNEIKILKDDTHFSIILSGAEYIGRYIQESISE</sequence>
<evidence type="ECO:0000256" key="1">
    <source>
        <dbReference type="SAM" id="SignalP"/>
    </source>
</evidence>
<name>A0ABY1HFS3_9GAMM</name>